<dbReference type="InterPro" id="IPR003856">
    <property type="entry name" value="LPS_length_determ_N"/>
</dbReference>
<keyword evidence="4 7" id="KW-1133">Transmembrane helix</keyword>
<evidence type="ECO:0000313" key="10">
    <source>
        <dbReference type="Proteomes" id="UP001201449"/>
    </source>
</evidence>
<comment type="caution">
    <text evidence="9">The sequence shown here is derived from an EMBL/GenBank/DDBJ whole genome shotgun (WGS) entry which is preliminary data.</text>
</comment>
<protein>
    <submittedName>
        <fullName evidence="9">Wzz/FepE/Etk N-terminal domain-containing protein</fullName>
    </submittedName>
</protein>
<keyword evidence="6" id="KW-0175">Coiled coil</keyword>
<feature type="domain" description="Polysaccharide chain length determinant N-terminal" evidence="8">
    <location>
        <begin position="10"/>
        <end position="53"/>
    </location>
</feature>
<proteinExistence type="predicted"/>
<dbReference type="EMBL" id="JAKEVZ010000013">
    <property type="protein sequence ID" value="MCF1752588.1"/>
    <property type="molecule type" value="Genomic_DNA"/>
</dbReference>
<feature type="coiled-coil region" evidence="6">
    <location>
        <begin position="230"/>
        <end position="271"/>
    </location>
</feature>
<evidence type="ECO:0000313" key="9">
    <source>
        <dbReference type="EMBL" id="MCF1752588.1"/>
    </source>
</evidence>
<dbReference type="PANTHER" id="PTHR32309:SF13">
    <property type="entry name" value="FERRIC ENTEROBACTIN TRANSPORT PROTEIN FEPE"/>
    <property type="match status" value="1"/>
</dbReference>
<feature type="transmembrane region" description="Helical" evidence="7">
    <location>
        <begin position="28"/>
        <end position="46"/>
    </location>
</feature>
<accession>A0ABS9C0E1</accession>
<comment type="subcellular location">
    <subcellularLocation>
        <location evidence="1">Cell membrane</location>
        <topology evidence="1">Multi-pass membrane protein</topology>
    </subcellularLocation>
</comment>
<evidence type="ECO:0000256" key="5">
    <source>
        <dbReference type="ARBA" id="ARBA00023136"/>
    </source>
</evidence>
<reference evidence="9 10" key="1">
    <citation type="submission" date="2022-01" db="EMBL/GenBank/DDBJ databases">
        <title>Mariniradius saccharolyticus sp. nov., isolated from sediment of a river.</title>
        <authorList>
            <person name="Liu H."/>
        </authorList>
    </citation>
    <scope>NUCLEOTIDE SEQUENCE [LARGE SCALE GENOMIC DNA]</scope>
    <source>
        <strain evidence="9 10">RY-2</strain>
    </source>
</reference>
<evidence type="ECO:0000256" key="4">
    <source>
        <dbReference type="ARBA" id="ARBA00022989"/>
    </source>
</evidence>
<evidence type="ECO:0000256" key="3">
    <source>
        <dbReference type="ARBA" id="ARBA00022692"/>
    </source>
</evidence>
<gene>
    <name evidence="9" type="ORF">L0U89_16125</name>
</gene>
<dbReference type="Proteomes" id="UP001201449">
    <property type="component" value="Unassembled WGS sequence"/>
</dbReference>
<evidence type="ECO:0000256" key="2">
    <source>
        <dbReference type="ARBA" id="ARBA00022475"/>
    </source>
</evidence>
<name>A0ABS9C0E1_9BACT</name>
<keyword evidence="5 7" id="KW-0472">Membrane</keyword>
<sequence length="372" mass="41993">MQKSQKTEVDEIDLVEIFQVSWANRRKIFLTTVVFVIFGLLVAFLIPKEYAAGSTFVPQVADGSKVGGSLSGLASLAGINLGGLTSGNEIPPTLYPKIVSSVPFKKQILEAKVTPAGHPEMTYAEFFNDNYKAGVLSTLSKYTLGLPGLILKTIRPASQTQQDETNPELISFSEEELEHFKRLDKQMSVQFNDKEGFVSLSFRMPEPLLAAQMAKFAENLLQREVIGYKIQNAREHLKYTEERFEEKRKEFEEIQNRLANFRDRNQNISSAFAQNQLTKLEAEYNFVLNVYTELAKQLETAKLQVSRDTPVFSVIQPVSVPIEKDSPKRVLILAVFLILGIVTGTGLVFGKIYWDGLREELFNTDKRHTINE</sequence>
<evidence type="ECO:0000256" key="7">
    <source>
        <dbReference type="SAM" id="Phobius"/>
    </source>
</evidence>
<keyword evidence="10" id="KW-1185">Reference proteome</keyword>
<organism evidence="9 10">
    <name type="scientific">Mariniradius sediminis</name>
    <dbReference type="NCBI Taxonomy" id="2909237"/>
    <lineage>
        <taxon>Bacteria</taxon>
        <taxon>Pseudomonadati</taxon>
        <taxon>Bacteroidota</taxon>
        <taxon>Cytophagia</taxon>
        <taxon>Cytophagales</taxon>
        <taxon>Cyclobacteriaceae</taxon>
        <taxon>Mariniradius</taxon>
    </lineage>
</organism>
<evidence type="ECO:0000259" key="8">
    <source>
        <dbReference type="Pfam" id="PF02706"/>
    </source>
</evidence>
<dbReference type="InterPro" id="IPR050445">
    <property type="entry name" value="Bact_polysacc_biosynth/exp"/>
</dbReference>
<keyword evidence="2" id="KW-1003">Cell membrane</keyword>
<feature type="transmembrane region" description="Helical" evidence="7">
    <location>
        <begin position="330"/>
        <end position="354"/>
    </location>
</feature>
<keyword evidence="3 7" id="KW-0812">Transmembrane</keyword>
<dbReference type="PANTHER" id="PTHR32309">
    <property type="entry name" value="TYROSINE-PROTEIN KINASE"/>
    <property type="match status" value="1"/>
</dbReference>
<dbReference type="RefSeq" id="WP_234862456.1">
    <property type="nucleotide sequence ID" value="NZ_JAKEVZ010000013.1"/>
</dbReference>
<evidence type="ECO:0000256" key="6">
    <source>
        <dbReference type="SAM" id="Coils"/>
    </source>
</evidence>
<dbReference type="Pfam" id="PF02706">
    <property type="entry name" value="Wzz"/>
    <property type="match status" value="1"/>
</dbReference>
<evidence type="ECO:0000256" key="1">
    <source>
        <dbReference type="ARBA" id="ARBA00004651"/>
    </source>
</evidence>